<evidence type="ECO:0000313" key="6">
    <source>
        <dbReference type="Proteomes" id="UP000272888"/>
    </source>
</evidence>
<dbReference type="InterPro" id="IPR000073">
    <property type="entry name" value="AB_hydrolase_1"/>
</dbReference>
<reference evidence="6" key="1">
    <citation type="submission" date="2018-09" db="EMBL/GenBank/DDBJ databases">
        <authorList>
            <person name="Livingstone P.G."/>
            <person name="Whitworth D.E."/>
        </authorList>
    </citation>
    <scope>NUCLEOTIDE SEQUENCE [LARGE SCALE GENOMIC DNA]</scope>
    <source>
        <strain evidence="6">CA051B</strain>
    </source>
</reference>
<dbReference type="PANTHER" id="PTHR43248">
    <property type="entry name" value="2-SUCCINYL-6-HYDROXY-2,4-CYCLOHEXADIENE-1-CARBOXYLATE SYNTHASE"/>
    <property type="match status" value="1"/>
</dbReference>
<comment type="caution">
    <text evidence="5">The sequence shown here is derived from an EMBL/GenBank/DDBJ whole genome shotgun (WGS) entry which is preliminary data.</text>
</comment>
<proteinExistence type="inferred from homology"/>
<evidence type="ECO:0000256" key="2">
    <source>
        <dbReference type="ARBA" id="ARBA00022801"/>
    </source>
</evidence>
<evidence type="ECO:0000256" key="3">
    <source>
        <dbReference type="SAM" id="SignalP"/>
    </source>
</evidence>
<keyword evidence="2 5" id="KW-0378">Hydrolase</keyword>
<comment type="similarity">
    <text evidence="1">Belongs to the peptidase S33 family.</text>
</comment>
<evidence type="ECO:0000256" key="1">
    <source>
        <dbReference type="ARBA" id="ARBA00010088"/>
    </source>
</evidence>
<dbReference type="GO" id="GO:0016787">
    <property type="term" value="F:hydrolase activity"/>
    <property type="evidence" value="ECO:0007669"/>
    <property type="project" value="UniProtKB-KW"/>
</dbReference>
<dbReference type="SUPFAM" id="SSF53474">
    <property type="entry name" value="alpha/beta-Hydrolases"/>
    <property type="match status" value="1"/>
</dbReference>
<organism evidence="5 6">
    <name type="scientific">Corallococcus llansteffanensis</name>
    <dbReference type="NCBI Taxonomy" id="2316731"/>
    <lineage>
        <taxon>Bacteria</taxon>
        <taxon>Pseudomonadati</taxon>
        <taxon>Myxococcota</taxon>
        <taxon>Myxococcia</taxon>
        <taxon>Myxococcales</taxon>
        <taxon>Cystobacterineae</taxon>
        <taxon>Myxococcaceae</taxon>
        <taxon>Corallococcus</taxon>
    </lineage>
</organism>
<dbReference type="EMBL" id="RAWB01000061">
    <property type="protein sequence ID" value="RKH63629.1"/>
    <property type="molecule type" value="Genomic_DNA"/>
</dbReference>
<protein>
    <submittedName>
        <fullName evidence="5">Alpha/beta fold hydrolase</fullName>
    </submittedName>
</protein>
<dbReference type="InterPro" id="IPR029058">
    <property type="entry name" value="AB_hydrolase_fold"/>
</dbReference>
<dbReference type="Proteomes" id="UP000272888">
    <property type="component" value="Unassembled WGS sequence"/>
</dbReference>
<dbReference type="AlphaFoldDB" id="A0A3A8Q4H2"/>
<dbReference type="Gene3D" id="3.40.50.1820">
    <property type="entry name" value="alpha/beta hydrolase"/>
    <property type="match status" value="1"/>
</dbReference>
<evidence type="ECO:0000259" key="4">
    <source>
        <dbReference type="Pfam" id="PF00561"/>
    </source>
</evidence>
<dbReference type="RefSeq" id="WP_120642908.1">
    <property type="nucleotide sequence ID" value="NZ_RAWB01000061.1"/>
</dbReference>
<accession>A0A3A8Q4H2</accession>
<gene>
    <name evidence="5" type="ORF">D7V93_08540</name>
</gene>
<name>A0A3A8Q4H2_9BACT</name>
<keyword evidence="3" id="KW-0732">Signal</keyword>
<dbReference type="InterPro" id="IPR051601">
    <property type="entry name" value="Serine_prot/Carboxylest_S33"/>
</dbReference>
<dbReference type="PANTHER" id="PTHR43248:SF25">
    <property type="entry name" value="AB HYDROLASE-1 DOMAIN-CONTAINING PROTEIN-RELATED"/>
    <property type="match status" value="1"/>
</dbReference>
<feature type="domain" description="AB hydrolase-1" evidence="4">
    <location>
        <begin position="77"/>
        <end position="442"/>
    </location>
</feature>
<dbReference type="Pfam" id="PF00561">
    <property type="entry name" value="Abhydrolase_1"/>
    <property type="match status" value="1"/>
</dbReference>
<feature type="signal peptide" evidence="3">
    <location>
        <begin position="1"/>
        <end position="18"/>
    </location>
</feature>
<sequence length="477" mass="51664">MRHLSVLALLLVAPLAAAEGPAPRFEPYTFQAFDGRKTEAELGTFSVPVRHGRPQGPRLTLRFVRFPATGKARAAAPIVYLAGGPGGSGIEAARGPRYDLFLALRELGDVIALDQRGTGQSEPERKGLERSWSLPLEEPVDAARFDAALRQALTEAGPAWAAAGVDVGAFNTEESADDLESLRQALGVPRLRLWGISYGTHLGLAYLRRHTARVERAVLAGIEGPDDTWKSPAQAEALLARWETRLAARGQPDVRARLGRVLESLKAAPRRVTFRHPRTGAEAVWMATAFDVQCVAFESMRGPDRFPRFVELLGALEAGRFESMAPLVPELRAGTLNMMSMAMDAASGMSPARRARIAREAKTALLGGVVNAGAPEASWVPGVEDLGEAFRAPVRARTPVLLISGTLDGRTPADNAEALRPGLPRSVHLVLEGAGHDGLFQGDPRILERIRAFFRGDRLRDERLQVPDIEELRAPPK</sequence>
<feature type="chain" id="PRO_5017484736" evidence="3">
    <location>
        <begin position="19"/>
        <end position="477"/>
    </location>
</feature>
<evidence type="ECO:0000313" key="5">
    <source>
        <dbReference type="EMBL" id="RKH63629.1"/>
    </source>
</evidence>
<keyword evidence="6" id="KW-1185">Reference proteome</keyword>